<gene>
    <name evidence="2" type="ORF">WJU22_07210</name>
</gene>
<evidence type="ECO:0000259" key="1">
    <source>
        <dbReference type="Pfam" id="PF13577"/>
    </source>
</evidence>
<dbReference type="EMBL" id="CP150096">
    <property type="protein sequence ID" value="WZN47963.1"/>
    <property type="molecule type" value="Genomic_DNA"/>
</dbReference>
<dbReference type="Pfam" id="PF13577">
    <property type="entry name" value="SnoaL_4"/>
    <property type="match status" value="1"/>
</dbReference>
<accession>A0ABZ2Z8B2</accession>
<dbReference type="Gene3D" id="3.10.450.50">
    <property type="match status" value="1"/>
</dbReference>
<dbReference type="InterPro" id="IPR037401">
    <property type="entry name" value="SnoaL-like"/>
</dbReference>
<evidence type="ECO:0000313" key="2">
    <source>
        <dbReference type="EMBL" id="WZN47963.1"/>
    </source>
</evidence>
<name>A0ABZ2Z8B2_9BACT</name>
<organism evidence="2 3">
    <name type="scientific">Chitinophaga caseinilytica</name>
    <dbReference type="NCBI Taxonomy" id="2267521"/>
    <lineage>
        <taxon>Bacteria</taxon>
        <taxon>Pseudomonadati</taxon>
        <taxon>Bacteroidota</taxon>
        <taxon>Chitinophagia</taxon>
        <taxon>Chitinophagales</taxon>
        <taxon>Chitinophagaceae</taxon>
        <taxon>Chitinophaga</taxon>
    </lineage>
</organism>
<proteinExistence type="predicted"/>
<keyword evidence="3" id="KW-1185">Reference proteome</keyword>
<dbReference type="RefSeq" id="WP_341842569.1">
    <property type="nucleotide sequence ID" value="NZ_CP149792.1"/>
</dbReference>
<evidence type="ECO:0000313" key="3">
    <source>
        <dbReference type="Proteomes" id="UP001449657"/>
    </source>
</evidence>
<dbReference type="SUPFAM" id="SSF54427">
    <property type="entry name" value="NTF2-like"/>
    <property type="match status" value="1"/>
</dbReference>
<reference evidence="2 3" key="1">
    <citation type="submission" date="2024-03" db="EMBL/GenBank/DDBJ databases">
        <title>Chitinophaga caseinilytica sp. nov., a casein hydrolysing bacterium isolated from forest soil.</title>
        <authorList>
            <person name="Lee D.S."/>
            <person name="Han D.M."/>
            <person name="Baek J.H."/>
            <person name="Choi D.G."/>
            <person name="Jeon J.H."/>
            <person name="Jeon C.O."/>
        </authorList>
    </citation>
    <scope>NUCLEOTIDE SEQUENCE [LARGE SCALE GENOMIC DNA]</scope>
    <source>
        <strain evidence="2 3">KACC 19118</strain>
    </source>
</reference>
<protein>
    <submittedName>
        <fullName evidence="2">Nuclear transport factor 2 family protein</fullName>
    </submittedName>
</protein>
<sequence>MQTQRMIEALQEVFIAADERDWERCRAALADKVFLDYSSLSGIPAQELSAADIVTSWMGFLPRFKATHHQLGNFSVQDDGESAIVKCYGTATHFFPTASGQNVWAVVGTYEAKLARWKDGWKVTALRFNLRYQDGNLALAEIAAVE</sequence>
<dbReference type="Proteomes" id="UP001449657">
    <property type="component" value="Chromosome"/>
</dbReference>
<feature type="domain" description="SnoaL-like" evidence="1">
    <location>
        <begin position="10"/>
        <end position="126"/>
    </location>
</feature>
<dbReference type="InterPro" id="IPR032710">
    <property type="entry name" value="NTF2-like_dom_sf"/>
</dbReference>